<evidence type="ECO:0000313" key="3">
    <source>
        <dbReference type="EMBL" id="VTZ49434.1"/>
    </source>
</evidence>
<feature type="transmembrane region" description="Helical" evidence="1">
    <location>
        <begin position="6"/>
        <end position="30"/>
    </location>
</feature>
<keyword evidence="1" id="KW-0472">Membrane</keyword>
<sequence length="48" mass="5313">MLPSLFRFLFVLGVLAGIVFAGMVALVTFVQPVTRQINQTIPPARLNR</sequence>
<evidence type="ECO:0000313" key="5">
    <source>
        <dbReference type="Proteomes" id="UP000485880"/>
    </source>
</evidence>
<dbReference type="AlphaFoldDB" id="A0A4U8Z315"/>
<evidence type="ECO:0008006" key="6">
    <source>
        <dbReference type="Google" id="ProtNLM"/>
    </source>
</evidence>
<accession>A0A4U8Z315</accession>
<reference evidence="2 4" key="1">
    <citation type="submission" date="2019-03" db="EMBL/GenBank/DDBJ databases">
        <authorList>
            <person name="Kox A.R. M."/>
        </authorList>
    </citation>
    <scope>NUCLEOTIDE SEQUENCE [LARGE SCALE GENOMIC DNA]</scope>
    <source>
        <strain evidence="2">MTUNDRAET4 annotated genome</strain>
    </source>
</reference>
<protein>
    <recommendedName>
        <fullName evidence="6">Histidine kinase</fullName>
    </recommendedName>
</protein>
<keyword evidence="1" id="KW-0812">Transmembrane</keyword>
<keyword evidence="1" id="KW-1133">Transmembrane helix</keyword>
<name>A0A4U8Z315_METTU</name>
<evidence type="ECO:0000256" key="1">
    <source>
        <dbReference type="SAM" id="Phobius"/>
    </source>
</evidence>
<dbReference type="KEGG" id="mtun:MTUNDRAET4_2870"/>
<dbReference type="Proteomes" id="UP000294360">
    <property type="component" value="Chromosome"/>
</dbReference>
<evidence type="ECO:0000313" key="4">
    <source>
        <dbReference type="Proteomes" id="UP000294360"/>
    </source>
</evidence>
<dbReference type="EMBL" id="LR536450">
    <property type="protein sequence ID" value="VFU09757.1"/>
    <property type="molecule type" value="Genomic_DNA"/>
</dbReference>
<reference evidence="3 5" key="2">
    <citation type="submission" date="2019-05" db="EMBL/GenBank/DDBJ databases">
        <authorList>
            <person name="Farhan Ul Haque M."/>
        </authorList>
    </citation>
    <scope>NUCLEOTIDE SEQUENCE [LARGE SCALE GENOMIC DNA]</scope>
    <source>
        <strain evidence="3">2</strain>
    </source>
</reference>
<evidence type="ECO:0000313" key="2">
    <source>
        <dbReference type="EMBL" id="VFU09757.1"/>
    </source>
</evidence>
<dbReference type="Proteomes" id="UP000485880">
    <property type="component" value="Unassembled WGS sequence"/>
</dbReference>
<proteinExistence type="predicted"/>
<dbReference type="EMBL" id="CABFMQ020000068">
    <property type="protein sequence ID" value="VTZ49434.1"/>
    <property type="molecule type" value="Genomic_DNA"/>
</dbReference>
<organism evidence="2 4">
    <name type="scientific">Methylocella tundrae</name>
    <dbReference type="NCBI Taxonomy" id="227605"/>
    <lineage>
        <taxon>Bacteria</taxon>
        <taxon>Pseudomonadati</taxon>
        <taxon>Pseudomonadota</taxon>
        <taxon>Alphaproteobacteria</taxon>
        <taxon>Hyphomicrobiales</taxon>
        <taxon>Beijerinckiaceae</taxon>
        <taxon>Methylocella</taxon>
    </lineage>
</organism>
<keyword evidence="5" id="KW-1185">Reference proteome</keyword>
<gene>
    <name evidence="3" type="ORF">MPC4_160084</name>
    <name evidence="2" type="ORF">MTUNDRAET4_2870</name>
</gene>